<sequence length="95" mass="10717">MPEMTFRVRWPDDSVTACYSPSSTIRDAFETGRRYPLDEFVARSRAALEHASTRVAEKYGFGCGQALAQIRAIEQRATQYRNHPAADVVVESFDS</sequence>
<accession>A0A318EAL3</accession>
<evidence type="ECO:0000313" key="2">
    <source>
        <dbReference type="Proteomes" id="UP000248330"/>
    </source>
</evidence>
<name>A0A318EAL3_9GAMM</name>
<dbReference type="AlphaFoldDB" id="A0A318EAL3"/>
<protein>
    <submittedName>
        <fullName evidence="1">Putative repeat protein (TIGR04042 family)</fullName>
    </submittedName>
</protein>
<proteinExistence type="predicted"/>
<dbReference type="Proteomes" id="UP000248330">
    <property type="component" value="Unassembled WGS sequence"/>
</dbReference>
<dbReference type="NCBIfam" id="TIGR04042">
    <property type="entry name" value="MSMEG_0570_fam"/>
    <property type="match status" value="1"/>
</dbReference>
<dbReference type="InterPro" id="IPR023846">
    <property type="entry name" value="CHP04042_MSMEG0570"/>
</dbReference>
<comment type="caution">
    <text evidence="1">The sequence shown here is derived from an EMBL/GenBank/DDBJ whole genome shotgun (WGS) entry which is preliminary data.</text>
</comment>
<organism evidence="1 2">
    <name type="scientific">Sinimarinibacterium flocculans</name>
    <dbReference type="NCBI Taxonomy" id="985250"/>
    <lineage>
        <taxon>Bacteria</taxon>
        <taxon>Pseudomonadati</taxon>
        <taxon>Pseudomonadota</taxon>
        <taxon>Gammaproteobacteria</taxon>
        <taxon>Nevskiales</taxon>
        <taxon>Nevskiaceae</taxon>
        <taxon>Sinimarinibacterium</taxon>
    </lineage>
</organism>
<gene>
    <name evidence="1" type="ORF">C8D93_107170</name>
</gene>
<evidence type="ECO:0000313" key="1">
    <source>
        <dbReference type="EMBL" id="PXV66605.1"/>
    </source>
</evidence>
<dbReference type="RefSeq" id="WP_110265724.1">
    <property type="nucleotide sequence ID" value="NZ_CAKZQT010000033.1"/>
</dbReference>
<reference evidence="1 2" key="1">
    <citation type="submission" date="2018-04" db="EMBL/GenBank/DDBJ databases">
        <title>Genomic Encyclopedia of Type Strains, Phase IV (KMG-IV): sequencing the most valuable type-strain genomes for metagenomic binning, comparative biology and taxonomic classification.</title>
        <authorList>
            <person name="Goeker M."/>
        </authorList>
    </citation>
    <scope>NUCLEOTIDE SEQUENCE [LARGE SCALE GENOMIC DNA]</scope>
    <source>
        <strain evidence="1 2">DSM 104150</strain>
    </source>
</reference>
<dbReference type="OrthoDB" id="195104at2"/>
<keyword evidence="2" id="KW-1185">Reference proteome</keyword>
<dbReference type="EMBL" id="QICN01000007">
    <property type="protein sequence ID" value="PXV66605.1"/>
    <property type="molecule type" value="Genomic_DNA"/>
</dbReference>